<protein>
    <submittedName>
        <fullName evidence="1">Uncharacterized protein</fullName>
    </submittedName>
</protein>
<proteinExistence type="predicted"/>
<evidence type="ECO:0000313" key="2">
    <source>
        <dbReference type="Proteomes" id="UP000572984"/>
    </source>
</evidence>
<dbReference type="Proteomes" id="UP000572984">
    <property type="component" value="Unassembled WGS sequence"/>
</dbReference>
<evidence type="ECO:0000313" key="1">
    <source>
        <dbReference type="EMBL" id="MBA1159407.1"/>
    </source>
</evidence>
<dbReference type="EMBL" id="JACDXJ010000006">
    <property type="protein sequence ID" value="MBA1159407.1"/>
    <property type="molecule type" value="Genomic_DNA"/>
</dbReference>
<organism evidence="1 2">
    <name type="scientific">Microvirga mediterraneensis</name>
    <dbReference type="NCBI Taxonomy" id="2754695"/>
    <lineage>
        <taxon>Bacteria</taxon>
        <taxon>Pseudomonadati</taxon>
        <taxon>Pseudomonadota</taxon>
        <taxon>Alphaproteobacteria</taxon>
        <taxon>Hyphomicrobiales</taxon>
        <taxon>Methylobacteriaceae</taxon>
        <taxon>Microvirga</taxon>
    </lineage>
</organism>
<keyword evidence="2" id="KW-1185">Reference proteome</keyword>
<dbReference type="AlphaFoldDB" id="A0A838BV42"/>
<sequence length="111" mass="12071">MAEIIPFQSFASPTLERFLGPDDLRRAGDAFQAALQALHEGPYEMKAYKARQILARFIIEHALNGEHDPEVLCAKALDHLREAARSSRPELLGDPSSGALDLDAALLSSSA</sequence>
<gene>
    <name evidence="1" type="ORF">H0S73_25350</name>
</gene>
<accession>A0A838BV42</accession>
<dbReference type="RefSeq" id="WP_181054996.1">
    <property type="nucleotide sequence ID" value="NZ_JACDXJ010000006.1"/>
</dbReference>
<comment type="caution">
    <text evidence="1">The sequence shown here is derived from an EMBL/GenBank/DDBJ whole genome shotgun (WGS) entry which is preliminary data.</text>
</comment>
<reference evidence="1 2" key="1">
    <citation type="submission" date="2020-07" db="EMBL/GenBank/DDBJ databases">
        <title>Draft genome and description of Microvirga mediterraneensis Marseille-Q2068 sp. nov.</title>
        <authorList>
            <person name="Boxberger M."/>
        </authorList>
    </citation>
    <scope>NUCLEOTIDE SEQUENCE [LARGE SCALE GENOMIC DNA]</scope>
    <source>
        <strain evidence="1 2">Marseille-Q2068</strain>
    </source>
</reference>
<name>A0A838BV42_9HYPH</name>